<evidence type="ECO:0000259" key="1">
    <source>
        <dbReference type="Pfam" id="PF13467"/>
    </source>
</evidence>
<gene>
    <name evidence="2" type="ORF">FIV46_15905</name>
</gene>
<protein>
    <submittedName>
        <fullName evidence="2">Ribbon-helix-helix domain-containing protein</fullName>
    </submittedName>
</protein>
<dbReference type="RefSeq" id="WP_139941910.1">
    <property type="nucleotide sequence ID" value="NZ_JBHSYP010000005.1"/>
</dbReference>
<dbReference type="AlphaFoldDB" id="A0A501PBI1"/>
<dbReference type="Proteomes" id="UP000319148">
    <property type="component" value="Unassembled WGS sequence"/>
</dbReference>
<keyword evidence="3" id="KW-1185">Reference proteome</keyword>
<sequence>MPGDDHELKKHSLLIAGHATSITLENIFWREFKRLAKAQGLSLGELVTEIDKTRQGNLSSAIRIFVLENALKN</sequence>
<dbReference type="InterPro" id="IPR027373">
    <property type="entry name" value="RHH_dom"/>
</dbReference>
<dbReference type="OrthoDB" id="7477016at2"/>
<dbReference type="EMBL" id="VFIY01000018">
    <property type="protein sequence ID" value="TPD57595.1"/>
    <property type="molecule type" value="Genomic_DNA"/>
</dbReference>
<dbReference type="Pfam" id="PF13467">
    <property type="entry name" value="RHH_4"/>
    <property type="match status" value="1"/>
</dbReference>
<evidence type="ECO:0000313" key="3">
    <source>
        <dbReference type="Proteomes" id="UP000319148"/>
    </source>
</evidence>
<comment type="caution">
    <text evidence="2">The sequence shown here is derived from an EMBL/GenBank/DDBJ whole genome shotgun (WGS) entry which is preliminary data.</text>
</comment>
<proteinExistence type="predicted"/>
<dbReference type="Gene3D" id="1.10.3990.20">
    <property type="entry name" value="protein bp1543"/>
    <property type="match status" value="1"/>
</dbReference>
<accession>A0A501PBI1</accession>
<dbReference type="InterPro" id="IPR038268">
    <property type="entry name" value="RHH_sf"/>
</dbReference>
<organism evidence="2 3">
    <name type="scientific">Emcibacter nanhaiensis</name>
    <dbReference type="NCBI Taxonomy" id="1505037"/>
    <lineage>
        <taxon>Bacteria</taxon>
        <taxon>Pseudomonadati</taxon>
        <taxon>Pseudomonadota</taxon>
        <taxon>Alphaproteobacteria</taxon>
        <taxon>Emcibacterales</taxon>
        <taxon>Emcibacteraceae</taxon>
        <taxon>Emcibacter</taxon>
    </lineage>
</organism>
<evidence type="ECO:0000313" key="2">
    <source>
        <dbReference type="EMBL" id="TPD57595.1"/>
    </source>
</evidence>
<reference evidence="3" key="1">
    <citation type="submission" date="2019-06" db="EMBL/GenBank/DDBJ databases">
        <title>The complete genome of Emcibacter congregatus ZYLT.</title>
        <authorList>
            <person name="Zhao Z."/>
        </authorList>
    </citation>
    <scope>NUCLEOTIDE SEQUENCE [LARGE SCALE GENOMIC DNA]</scope>
    <source>
        <strain evidence="3">MCCC 1A06723</strain>
    </source>
</reference>
<name>A0A501PBI1_9PROT</name>
<feature type="domain" description="Ribbon-helix-helix" evidence="1">
    <location>
        <begin position="9"/>
        <end position="68"/>
    </location>
</feature>